<feature type="compositionally biased region" description="Low complexity" evidence="1">
    <location>
        <begin position="454"/>
        <end position="467"/>
    </location>
</feature>
<feature type="compositionally biased region" description="Low complexity" evidence="1">
    <location>
        <begin position="428"/>
        <end position="447"/>
    </location>
</feature>
<feature type="compositionally biased region" description="Basic and acidic residues" evidence="1">
    <location>
        <begin position="394"/>
        <end position="415"/>
    </location>
</feature>
<evidence type="ECO:0000313" key="2">
    <source>
        <dbReference type="EMBL" id="KAJ2903523.1"/>
    </source>
</evidence>
<feature type="compositionally biased region" description="Acidic residues" evidence="1">
    <location>
        <begin position="488"/>
        <end position="499"/>
    </location>
</feature>
<feature type="compositionally biased region" description="Acidic residues" evidence="1">
    <location>
        <begin position="525"/>
        <end position="535"/>
    </location>
</feature>
<dbReference type="AlphaFoldDB" id="A0AAD5WVJ4"/>
<feature type="compositionally biased region" description="Polar residues" evidence="1">
    <location>
        <begin position="227"/>
        <end position="245"/>
    </location>
</feature>
<dbReference type="PANTHER" id="PTHR39610">
    <property type="entry name" value="BZIP DOMAIN-CONTAINING PROTEIN-RELATED"/>
    <property type="match status" value="1"/>
</dbReference>
<feature type="compositionally biased region" description="Low complexity" evidence="1">
    <location>
        <begin position="8"/>
        <end position="34"/>
    </location>
</feature>
<gene>
    <name evidence="2" type="ORF">MKZ38_009745</name>
</gene>
<dbReference type="Proteomes" id="UP001201980">
    <property type="component" value="Unassembled WGS sequence"/>
</dbReference>
<dbReference type="PANTHER" id="PTHR39610:SF1">
    <property type="match status" value="1"/>
</dbReference>
<feature type="region of interest" description="Disordered" evidence="1">
    <location>
        <begin position="347"/>
        <end position="472"/>
    </location>
</feature>
<feature type="region of interest" description="Disordered" evidence="1">
    <location>
        <begin position="128"/>
        <end position="256"/>
    </location>
</feature>
<organism evidence="2 3">
    <name type="scientific">Zalerion maritima</name>
    <dbReference type="NCBI Taxonomy" id="339359"/>
    <lineage>
        <taxon>Eukaryota</taxon>
        <taxon>Fungi</taxon>
        <taxon>Dikarya</taxon>
        <taxon>Ascomycota</taxon>
        <taxon>Pezizomycotina</taxon>
        <taxon>Sordariomycetes</taxon>
        <taxon>Lulworthiomycetidae</taxon>
        <taxon>Lulworthiales</taxon>
        <taxon>Lulworthiaceae</taxon>
        <taxon>Zalerion</taxon>
    </lineage>
</organism>
<feature type="region of interest" description="Disordered" evidence="1">
    <location>
        <begin position="1"/>
        <end position="103"/>
    </location>
</feature>
<feature type="compositionally biased region" description="Polar residues" evidence="1">
    <location>
        <begin position="173"/>
        <end position="185"/>
    </location>
</feature>
<feature type="compositionally biased region" description="Low complexity" evidence="1">
    <location>
        <begin position="128"/>
        <end position="150"/>
    </location>
</feature>
<feature type="compositionally biased region" description="Low complexity" evidence="1">
    <location>
        <begin position="369"/>
        <end position="382"/>
    </location>
</feature>
<feature type="region of interest" description="Disordered" evidence="1">
    <location>
        <begin position="262"/>
        <end position="281"/>
    </location>
</feature>
<feature type="region of interest" description="Disordered" evidence="1">
    <location>
        <begin position="484"/>
        <end position="535"/>
    </location>
</feature>
<accession>A0AAD5WVJ4</accession>
<feature type="compositionally biased region" description="Basic and acidic residues" evidence="1">
    <location>
        <begin position="500"/>
        <end position="510"/>
    </location>
</feature>
<evidence type="ECO:0000256" key="1">
    <source>
        <dbReference type="SAM" id="MobiDB-lite"/>
    </source>
</evidence>
<evidence type="ECO:0000313" key="3">
    <source>
        <dbReference type="Proteomes" id="UP001201980"/>
    </source>
</evidence>
<proteinExistence type="predicted"/>
<name>A0AAD5WVJ4_9PEZI</name>
<comment type="caution">
    <text evidence="2">The sequence shown here is derived from an EMBL/GenBank/DDBJ whole genome shotgun (WGS) entry which is preliminary data.</text>
</comment>
<sequence>MADVNNLPQTSSTTQAPQPTAQASSSNRPSSSQQMPPPPKASSPSLNILPSNQSIVNNASGSSVASPTIPVSASGQAAQAAEVREAPGPLRHPRPMTAADLHHELEKEQEAVVNRLTRELSILRTAANASVASNTSSTSASHSTHGASGTPGESTHSHSHSHTQLPELHPLLSGTSGFTIPSTTGRMHHARTASNTSIRSTSASNLATAGSSTPAGPRANPVAIPLSRQSSQQSAHRLSRTSSPAPGSESFGTGLGATGAYFPSSSSVGQQGHGGHLSRYPYPSQIPAAMAQQAGIISGSSEQLSPGLLPATRNFEETAFYRAELDTVKRENDTLRKRIRELERMVKDRRASDVSLTAHSASRPRSESVSTTASVSVVAASGTTGGAGIAGPRGDSHARGREVERESKELKDSKDTTPPAPGPGAGAGPTISRPESSPSSLSRPDGLSARDRGVSSMSIASSVAVGVPEDEVENAARQWVLSLRDVREDGEEDEVIEEVNSDRKNEKQGREPSQAGRNIDGEVERDGDEDQEVDP</sequence>
<reference evidence="2" key="1">
    <citation type="submission" date="2022-07" db="EMBL/GenBank/DDBJ databases">
        <title>Draft genome sequence of Zalerion maritima ATCC 34329, a (micro)plastics degrading marine fungus.</title>
        <authorList>
            <person name="Paco A."/>
            <person name="Goncalves M.F.M."/>
            <person name="Rocha-Santos T.A.P."/>
            <person name="Alves A."/>
        </authorList>
    </citation>
    <scope>NUCLEOTIDE SEQUENCE</scope>
    <source>
        <strain evidence="2">ATCC 34329</strain>
    </source>
</reference>
<feature type="compositionally biased region" description="Polar residues" evidence="1">
    <location>
        <begin position="192"/>
        <end position="214"/>
    </location>
</feature>
<dbReference type="EMBL" id="JAKWBI020000079">
    <property type="protein sequence ID" value="KAJ2903523.1"/>
    <property type="molecule type" value="Genomic_DNA"/>
</dbReference>
<keyword evidence="3" id="KW-1185">Reference proteome</keyword>
<protein>
    <submittedName>
        <fullName evidence="2">Uncharacterized protein</fullName>
    </submittedName>
</protein>
<feature type="compositionally biased region" description="Polar residues" evidence="1">
    <location>
        <begin position="46"/>
        <end position="77"/>
    </location>
</feature>